<dbReference type="Proteomes" id="UP001295684">
    <property type="component" value="Unassembled WGS sequence"/>
</dbReference>
<name>A0AAD1YAT0_EUPCR</name>
<accession>A0AAD1YAT0</accession>
<evidence type="ECO:0000313" key="2">
    <source>
        <dbReference type="Proteomes" id="UP001295684"/>
    </source>
</evidence>
<dbReference type="EMBL" id="CAMPGE010030280">
    <property type="protein sequence ID" value="CAI2387795.1"/>
    <property type="molecule type" value="Genomic_DNA"/>
</dbReference>
<keyword evidence="2" id="KW-1185">Reference proteome</keyword>
<evidence type="ECO:0000313" key="1">
    <source>
        <dbReference type="EMBL" id="CAI2387795.1"/>
    </source>
</evidence>
<sequence>MAEKDSRLKKFLIRLKVKHHKPNSHDLVCLSDSTTKSTILSRDFTSRKKCSFNKFEDVLRRNEETLGRIHNGTPQAERPMRNKREMFFTSKRRAKLSSDQLTIPALMSSNSTHESKQLNNSLVPRTNKGIPMLSNFSELFNMKRIKVEEKRQPRAALKSSLNTRFDDLLPPKIPCKNPHKVLDYAREVLEECKTIKTNPNKFISKESDSSARPNILDFTKKIKILRKKKCPEGALSVSKHRFKFMNKKASKYESKSEFSLPNL</sequence>
<dbReference type="AlphaFoldDB" id="A0AAD1YAT0"/>
<organism evidence="1 2">
    <name type="scientific">Euplotes crassus</name>
    <dbReference type="NCBI Taxonomy" id="5936"/>
    <lineage>
        <taxon>Eukaryota</taxon>
        <taxon>Sar</taxon>
        <taxon>Alveolata</taxon>
        <taxon>Ciliophora</taxon>
        <taxon>Intramacronucleata</taxon>
        <taxon>Spirotrichea</taxon>
        <taxon>Hypotrichia</taxon>
        <taxon>Euplotida</taxon>
        <taxon>Euplotidae</taxon>
        <taxon>Moneuplotes</taxon>
    </lineage>
</organism>
<reference evidence="1" key="1">
    <citation type="submission" date="2023-07" db="EMBL/GenBank/DDBJ databases">
        <authorList>
            <consortium name="AG Swart"/>
            <person name="Singh M."/>
            <person name="Singh A."/>
            <person name="Seah K."/>
            <person name="Emmerich C."/>
        </authorList>
    </citation>
    <scope>NUCLEOTIDE SEQUENCE</scope>
    <source>
        <strain evidence="1">DP1</strain>
    </source>
</reference>
<proteinExistence type="predicted"/>
<gene>
    <name evidence="1" type="ORF">ECRASSUSDP1_LOCUS29429</name>
</gene>
<comment type="caution">
    <text evidence="1">The sequence shown here is derived from an EMBL/GenBank/DDBJ whole genome shotgun (WGS) entry which is preliminary data.</text>
</comment>
<protein>
    <submittedName>
        <fullName evidence="1">Uncharacterized protein</fullName>
    </submittedName>
</protein>